<dbReference type="InterPro" id="IPR029058">
    <property type="entry name" value="AB_hydrolase_fold"/>
</dbReference>
<dbReference type="RefSeq" id="WP_387717982.1">
    <property type="nucleotide sequence ID" value="NZ_JBIAPI010000003.1"/>
</dbReference>
<keyword evidence="4" id="KW-1185">Reference proteome</keyword>
<dbReference type="Gene3D" id="3.40.50.1820">
    <property type="entry name" value="alpha/beta hydrolase"/>
    <property type="match status" value="1"/>
</dbReference>
<dbReference type="PROSITE" id="PS51257">
    <property type="entry name" value="PROKAR_LIPOPROTEIN"/>
    <property type="match status" value="1"/>
</dbReference>
<reference evidence="3 4" key="1">
    <citation type="submission" date="2024-10" db="EMBL/GenBank/DDBJ databases">
        <title>The Natural Products Discovery Center: Release of the First 8490 Sequenced Strains for Exploring Actinobacteria Biosynthetic Diversity.</title>
        <authorList>
            <person name="Kalkreuter E."/>
            <person name="Kautsar S.A."/>
            <person name="Yang D."/>
            <person name="Bader C.D."/>
            <person name="Teijaro C.N."/>
            <person name="Fluegel L."/>
            <person name="Davis C.M."/>
            <person name="Simpson J.R."/>
            <person name="Lauterbach L."/>
            <person name="Steele A.D."/>
            <person name="Gui C."/>
            <person name="Meng S."/>
            <person name="Li G."/>
            <person name="Viehrig K."/>
            <person name="Ye F."/>
            <person name="Su P."/>
            <person name="Kiefer A.F."/>
            <person name="Nichols A."/>
            <person name="Cepeda A.J."/>
            <person name="Yan W."/>
            <person name="Fan B."/>
            <person name="Jiang Y."/>
            <person name="Adhikari A."/>
            <person name="Zheng C.-J."/>
            <person name="Schuster L."/>
            <person name="Cowan T.M."/>
            <person name="Smanski M.J."/>
            <person name="Chevrette M.G."/>
            <person name="De Carvalho L.P.S."/>
            <person name="Shen B."/>
        </authorList>
    </citation>
    <scope>NUCLEOTIDE SEQUENCE [LARGE SCALE GENOMIC DNA]</scope>
    <source>
        <strain evidence="3 4">NPDC003040</strain>
    </source>
</reference>
<organism evidence="3 4">
    <name type="scientific">Nocardia suismassiliense</name>
    <dbReference type="NCBI Taxonomy" id="2077092"/>
    <lineage>
        <taxon>Bacteria</taxon>
        <taxon>Bacillati</taxon>
        <taxon>Actinomycetota</taxon>
        <taxon>Actinomycetes</taxon>
        <taxon>Mycobacteriales</taxon>
        <taxon>Nocardiaceae</taxon>
        <taxon>Nocardia</taxon>
    </lineage>
</organism>
<gene>
    <name evidence="3" type="ORF">ACFYV7_16270</name>
</gene>
<keyword evidence="3" id="KW-0378">Hydrolase</keyword>
<evidence type="ECO:0000313" key="4">
    <source>
        <dbReference type="Proteomes" id="UP001601948"/>
    </source>
</evidence>
<sequence length="329" mass="34639">MRRGYVLVAVGALLAACAMTSASVSAEPACATEVAVRPVTLTVDGEEATGLVYEPYRCAPGDVPPTDLVVAVHGHDGSSGDYAGYLSSISRRTGTPVLSMDLRSASSVWRTGEWNLWAGWRDVVAATQWYKGEHRSIARIVLWGWSQGGIMSGLAAAHGPRGLFDYWVDNYGPADDFTMWLGASVVDPDLPAQIERDAGGCTPVVCPQAYVERSPALLAGRMDVKRAFLIHGTGDDVVPYPTTLEMRAGLLAAGKPTSMYTIVTGRDLNGAVVPGDHSVGPAFFEGGCVVERLLLGIEPVDGPDRDYLVDVAHGIATGPAAPPNAKCAA</sequence>
<feature type="domain" description="Peptidase S9 prolyl oligopeptidase catalytic" evidence="2">
    <location>
        <begin position="121"/>
        <end position="261"/>
    </location>
</feature>
<feature type="chain" id="PRO_5046009183" evidence="1">
    <location>
        <begin position="27"/>
        <end position="329"/>
    </location>
</feature>
<evidence type="ECO:0000256" key="1">
    <source>
        <dbReference type="SAM" id="SignalP"/>
    </source>
</evidence>
<accession>A0ABW6QSY7</accession>
<dbReference type="EMBL" id="JBIAPI010000003">
    <property type="protein sequence ID" value="MFF3224350.1"/>
    <property type="molecule type" value="Genomic_DNA"/>
</dbReference>
<feature type="signal peptide" evidence="1">
    <location>
        <begin position="1"/>
        <end position="26"/>
    </location>
</feature>
<name>A0ABW6QSY7_9NOCA</name>
<dbReference type="EC" id="3.4.-.-" evidence="3"/>
<keyword evidence="1" id="KW-0732">Signal</keyword>
<comment type="caution">
    <text evidence="3">The sequence shown here is derived from an EMBL/GenBank/DDBJ whole genome shotgun (WGS) entry which is preliminary data.</text>
</comment>
<proteinExistence type="predicted"/>
<dbReference type="GO" id="GO:0016787">
    <property type="term" value="F:hydrolase activity"/>
    <property type="evidence" value="ECO:0007669"/>
    <property type="project" value="UniProtKB-KW"/>
</dbReference>
<evidence type="ECO:0000259" key="2">
    <source>
        <dbReference type="Pfam" id="PF00326"/>
    </source>
</evidence>
<dbReference type="SUPFAM" id="SSF53474">
    <property type="entry name" value="alpha/beta-Hydrolases"/>
    <property type="match status" value="1"/>
</dbReference>
<dbReference type="Proteomes" id="UP001601948">
    <property type="component" value="Unassembled WGS sequence"/>
</dbReference>
<dbReference type="Pfam" id="PF00326">
    <property type="entry name" value="Peptidase_S9"/>
    <property type="match status" value="1"/>
</dbReference>
<evidence type="ECO:0000313" key="3">
    <source>
        <dbReference type="EMBL" id="MFF3224350.1"/>
    </source>
</evidence>
<dbReference type="InterPro" id="IPR001375">
    <property type="entry name" value="Peptidase_S9_cat"/>
</dbReference>
<protein>
    <submittedName>
        <fullName evidence="3">Alpha/beta hydrolase family protein</fullName>
        <ecNumber evidence="3">3.4.-.-</ecNumber>
    </submittedName>
</protein>